<dbReference type="InterPro" id="IPR036277">
    <property type="entry name" value="SMC_hinge_sf"/>
</dbReference>
<dbReference type="GO" id="GO:0005694">
    <property type="term" value="C:chromosome"/>
    <property type="evidence" value="ECO:0007669"/>
    <property type="project" value="InterPro"/>
</dbReference>
<keyword evidence="6" id="KW-1185">Reference proteome</keyword>
<dbReference type="Gene3D" id="3.40.50.300">
    <property type="entry name" value="P-loop containing nucleotide triphosphate hydrolases"/>
    <property type="match status" value="1"/>
</dbReference>
<dbReference type="GO" id="GO:0051276">
    <property type="term" value="P:chromosome organization"/>
    <property type="evidence" value="ECO:0007669"/>
    <property type="project" value="InterPro"/>
</dbReference>
<feature type="compositionally biased region" description="Polar residues" evidence="3">
    <location>
        <begin position="388"/>
        <end position="405"/>
    </location>
</feature>
<evidence type="ECO:0000256" key="1">
    <source>
        <dbReference type="ARBA" id="ARBA00023054"/>
    </source>
</evidence>
<evidence type="ECO:0000256" key="2">
    <source>
        <dbReference type="SAM" id="Coils"/>
    </source>
</evidence>
<evidence type="ECO:0000313" key="5">
    <source>
        <dbReference type="EMBL" id="CAI8055741.1"/>
    </source>
</evidence>
<dbReference type="GO" id="GO:0005524">
    <property type="term" value="F:ATP binding"/>
    <property type="evidence" value="ECO:0007669"/>
    <property type="project" value="InterPro"/>
</dbReference>
<reference evidence="5" key="1">
    <citation type="submission" date="2023-03" db="EMBL/GenBank/DDBJ databases">
        <authorList>
            <person name="Steffen K."/>
            <person name="Cardenas P."/>
        </authorList>
    </citation>
    <scope>NUCLEOTIDE SEQUENCE</scope>
</reference>
<name>A0AA35TXZ8_GEOBA</name>
<organism evidence="5 6">
    <name type="scientific">Geodia barretti</name>
    <name type="common">Barrett's horny sponge</name>
    <dbReference type="NCBI Taxonomy" id="519541"/>
    <lineage>
        <taxon>Eukaryota</taxon>
        <taxon>Metazoa</taxon>
        <taxon>Porifera</taxon>
        <taxon>Demospongiae</taxon>
        <taxon>Heteroscleromorpha</taxon>
        <taxon>Tetractinellida</taxon>
        <taxon>Astrophorina</taxon>
        <taxon>Geodiidae</taxon>
        <taxon>Geodia</taxon>
    </lineage>
</organism>
<feature type="region of interest" description="Disordered" evidence="3">
    <location>
        <begin position="388"/>
        <end position="442"/>
    </location>
</feature>
<dbReference type="InterPro" id="IPR027417">
    <property type="entry name" value="P-loop_NTPase"/>
</dbReference>
<dbReference type="InterPro" id="IPR010935">
    <property type="entry name" value="SMC_hinge"/>
</dbReference>
<dbReference type="Gene3D" id="3.30.70.1620">
    <property type="match status" value="1"/>
</dbReference>
<protein>
    <submittedName>
        <fullName evidence="5">Structural maintenance of chromosomes protein 2</fullName>
    </submittedName>
</protein>
<feature type="domain" description="SMC hinge" evidence="4">
    <location>
        <begin position="56"/>
        <end position="177"/>
    </location>
</feature>
<dbReference type="Proteomes" id="UP001174909">
    <property type="component" value="Unassembled WGS sequence"/>
</dbReference>
<dbReference type="AlphaFoldDB" id="A0AA35TXZ8"/>
<dbReference type="SUPFAM" id="SSF52540">
    <property type="entry name" value="P-loop containing nucleoside triphosphate hydrolases"/>
    <property type="match status" value="1"/>
</dbReference>
<dbReference type="InterPro" id="IPR003395">
    <property type="entry name" value="RecF/RecN/SMC_N"/>
</dbReference>
<dbReference type="PANTHER" id="PTHR43977">
    <property type="entry name" value="STRUCTURAL MAINTENANCE OF CHROMOSOMES PROTEIN 3"/>
    <property type="match status" value="1"/>
</dbReference>
<dbReference type="FunFam" id="1.20.1060.20:FF:000005">
    <property type="entry name" value="Structural maintenance of chromosomes 2"/>
    <property type="match status" value="1"/>
</dbReference>
<dbReference type="Pfam" id="PF06470">
    <property type="entry name" value="SMC_hinge"/>
    <property type="match status" value="1"/>
</dbReference>
<evidence type="ECO:0000256" key="3">
    <source>
        <dbReference type="SAM" id="MobiDB-lite"/>
    </source>
</evidence>
<comment type="caution">
    <text evidence="5">The sequence shown here is derived from an EMBL/GenBank/DDBJ whole genome shotgun (WGS) entry which is preliminary data.</text>
</comment>
<sequence>MKKLNYGEGQEKELVTRRDKLMGEMSSLKEKIRQLESKFPQVQFEYNDPSANFDRRRVRGPVVRLMTVREREAATALEVTAGGRLYNVVVDTEETGKQLLQKGGLRRRYTIIPLNKISSHSIPDNTTRKAQSLVGGGDKVRPALSLVGYEEDLRPAMAFVFGSTFVCDTLKIAKQVTFDKEVMTRSVSLAGDVFDPAGTLTGGARASSSSILLHLDQLWSLEQQLREKEAELANVSTQLASLEQLAAKYHELKEEREEKAHEAEVVRVRLEQSSHHRQMEHLRQLKENITQLKETVKEAKVSEKKARKRLDDIQRKMKEFSSHRDAELKAAEEEMARVREEAVGVVREAKTRQQQVEALRMELEELEKSLQSQRLLMEQCSEGISKKMSTVEENQTTESETQASLQEARGRLEDEREAARERNKELQRYDAERREREKEKAGHVLAAKEVEHRVTKFQKHTREAAAKVESLLTHYEWIATDRQYFGQPNTAYDFQANDPKEASRRMEKLKEQKEKLSKTVNMRAMNMLGKAEERYNDLLKKKEIVANDKTKIVKLIEELDQKKNTTLKEAHHRVNRDFGSIFSTLLPGTEACLSPPEGQTVLDGLEVRVAFGGVWKDSLQELSGGQRSLVALSLILSLLLFKPAPVYILDEVDAALDLSHTQNIGQMLRSHFPQFPVHRGVPQRRNVQQCQRSLQDKVCRRSINCNKVREPSGHQEKPSPSCHYS</sequence>
<evidence type="ECO:0000313" key="6">
    <source>
        <dbReference type="Proteomes" id="UP001174909"/>
    </source>
</evidence>
<feature type="compositionally biased region" description="Basic and acidic residues" evidence="3">
    <location>
        <begin position="408"/>
        <end position="442"/>
    </location>
</feature>
<keyword evidence="1 2" id="KW-0175">Coiled coil</keyword>
<dbReference type="EMBL" id="CASHTH010004300">
    <property type="protein sequence ID" value="CAI8055741.1"/>
    <property type="molecule type" value="Genomic_DNA"/>
</dbReference>
<proteinExistence type="predicted"/>
<dbReference type="Pfam" id="PF02463">
    <property type="entry name" value="SMC_N"/>
    <property type="match status" value="1"/>
</dbReference>
<feature type="coiled-coil region" evidence="2">
    <location>
        <begin position="218"/>
        <end position="376"/>
    </location>
</feature>
<dbReference type="SMART" id="SM00968">
    <property type="entry name" value="SMC_hinge"/>
    <property type="match status" value="1"/>
</dbReference>
<feature type="coiled-coil region" evidence="2">
    <location>
        <begin position="499"/>
        <end position="565"/>
    </location>
</feature>
<evidence type="ECO:0000259" key="4">
    <source>
        <dbReference type="SMART" id="SM00968"/>
    </source>
</evidence>
<gene>
    <name evidence="5" type="ORF">GBAR_LOCUS30399</name>
</gene>
<dbReference type="Gene3D" id="1.20.1060.20">
    <property type="match status" value="1"/>
</dbReference>
<accession>A0AA35TXZ8</accession>
<dbReference type="SUPFAM" id="SSF75553">
    <property type="entry name" value="Smc hinge domain"/>
    <property type="match status" value="1"/>
</dbReference>